<gene>
    <name evidence="1" type="ORF">B0F89_12623</name>
</gene>
<dbReference type="EMBL" id="PTIW01000026">
    <property type="protein sequence ID" value="PPK60237.1"/>
    <property type="molecule type" value="Genomic_DNA"/>
</dbReference>
<dbReference type="InterPro" id="IPR010982">
    <property type="entry name" value="Lambda_DNA-bd_dom_sf"/>
</dbReference>
<evidence type="ECO:0008006" key="3">
    <source>
        <dbReference type="Google" id="ProtNLM"/>
    </source>
</evidence>
<dbReference type="RefSeq" id="WP_079577498.1">
    <property type="nucleotide sequence ID" value="NZ_FUYO01000005.1"/>
</dbReference>
<dbReference type="AlphaFoldDB" id="A0AB36ZUH3"/>
<name>A0AB36ZUH3_9BACT</name>
<evidence type="ECO:0000313" key="2">
    <source>
        <dbReference type="Proteomes" id="UP000239861"/>
    </source>
</evidence>
<evidence type="ECO:0000313" key="1">
    <source>
        <dbReference type="EMBL" id="PPK60237.1"/>
    </source>
</evidence>
<accession>A0AB36ZUH3</accession>
<sequence length="82" mass="9619">MLIAEITEEESEDFHQNISKNVRRIRKEKEFTQLDVSLALGFSNPSFITNAESPNSKKRFNLNQLHKLSVLFDVKICEFFKE</sequence>
<organism evidence="1 2">
    <name type="scientific">Malaciobacter marinus</name>
    <dbReference type="NCBI Taxonomy" id="505249"/>
    <lineage>
        <taxon>Bacteria</taxon>
        <taxon>Pseudomonadati</taxon>
        <taxon>Campylobacterota</taxon>
        <taxon>Epsilonproteobacteria</taxon>
        <taxon>Campylobacterales</taxon>
        <taxon>Arcobacteraceae</taxon>
        <taxon>Malaciobacter</taxon>
    </lineage>
</organism>
<reference evidence="1 2" key="1">
    <citation type="submission" date="2018-02" db="EMBL/GenBank/DDBJ databases">
        <title>Subsurface microbial communities from deep shales in Ohio and West Virginia, USA.</title>
        <authorList>
            <person name="Wrighton K."/>
        </authorList>
    </citation>
    <scope>NUCLEOTIDE SEQUENCE [LARGE SCALE GENOMIC DNA]</scope>
    <source>
        <strain evidence="1 2">MARC-MIP3H16</strain>
    </source>
</reference>
<dbReference type="GO" id="GO:0003677">
    <property type="term" value="F:DNA binding"/>
    <property type="evidence" value="ECO:0007669"/>
    <property type="project" value="InterPro"/>
</dbReference>
<protein>
    <recommendedName>
        <fullName evidence="3">Transcriptional regulator</fullName>
    </recommendedName>
</protein>
<dbReference type="Gene3D" id="1.10.260.40">
    <property type="entry name" value="lambda repressor-like DNA-binding domains"/>
    <property type="match status" value="1"/>
</dbReference>
<dbReference type="Proteomes" id="UP000239861">
    <property type="component" value="Unassembled WGS sequence"/>
</dbReference>
<proteinExistence type="predicted"/>
<dbReference type="SUPFAM" id="SSF47413">
    <property type="entry name" value="lambda repressor-like DNA-binding domains"/>
    <property type="match status" value="1"/>
</dbReference>
<comment type="caution">
    <text evidence="1">The sequence shown here is derived from an EMBL/GenBank/DDBJ whole genome shotgun (WGS) entry which is preliminary data.</text>
</comment>